<feature type="region of interest" description="Disordered" evidence="1">
    <location>
        <begin position="118"/>
        <end position="139"/>
    </location>
</feature>
<dbReference type="Proteomes" id="UP000233469">
    <property type="component" value="Unassembled WGS sequence"/>
</dbReference>
<evidence type="ECO:0000259" key="2">
    <source>
        <dbReference type="Pfam" id="PF26638"/>
    </source>
</evidence>
<proteinExistence type="predicted"/>
<dbReference type="VEuPathDB" id="FungiDB:FUN_020838"/>
<dbReference type="VEuPathDB" id="FungiDB:RhiirFUN_013989"/>
<accession>A0A2N1MI21</accession>
<feature type="non-terminal residue" evidence="3">
    <location>
        <position position="224"/>
    </location>
</feature>
<organism evidence="3 4">
    <name type="scientific">Rhizophagus irregularis</name>
    <dbReference type="NCBI Taxonomy" id="588596"/>
    <lineage>
        <taxon>Eukaryota</taxon>
        <taxon>Fungi</taxon>
        <taxon>Fungi incertae sedis</taxon>
        <taxon>Mucoromycota</taxon>
        <taxon>Glomeromycotina</taxon>
        <taxon>Glomeromycetes</taxon>
        <taxon>Glomerales</taxon>
        <taxon>Glomeraceae</taxon>
        <taxon>Rhizophagus</taxon>
    </lineage>
</organism>
<name>A0A2N1MI21_9GLOM</name>
<reference evidence="3 4" key="2">
    <citation type="submission" date="2017-10" db="EMBL/GenBank/DDBJ databases">
        <title>Extensive intraspecific genome diversity in a model arbuscular mycorrhizal fungus.</title>
        <authorList>
            <person name="Chen E.C.H."/>
            <person name="Morin E."/>
            <person name="Baudet D."/>
            <person name="Noel J."/>
            <person name="Ndikumana S."/>
            <person name="Charron P."/>
            <person name="St-Onge C."/>
            <person name="Giorgi J."/>
            <person name="Grigoriev I.V."/>
            <person name="Roux C."/>
            <person name="Martin F.M."/>
            <person name="Corradi N."/>
        </authorList>
    </citation>
    <scope>NUCLEOTIDE SEQUENCE [LARGE SCALE GENOMIC DNA]</scope>
    <source>
        <strain evidence="3 4">C2</strain>
    </source>
</reference>
<evidence type="ECO:0000256" key="1">
    <source>
        <dbReference type="SAM" id="MobiDB-lite"/>
    </source>
</evidence>
<comment type="caution">
    <text evidence="3">The sequence shown here is derived from an EMBL/GenBank/DDBJ whole genome shotgun (WGS) entry which is preliminary data.</text>
</comment>
<gene>
    <name evidence="3" type="ORF">RhiirC2_792034</name>
</gene>
<protein>
    <recommendedName>
        <fullName evidence="2">DUF8211 domain-containing protein</fullName>
    </recommendedName>
</protein>
<reference evidence="3 4" key="1">
    <citation type="submission" date="2016-04" db="EMBL/GenBank/DDBJ databases">
        <title>Genome analyses suggest a sexual origin of heterokaryosis in a supposedly ancient asexual fungus.</title>
        <authorList>
            <person name="Ropars J."/>
            <person name="Sedzielewska K."/>
            <person name="Noel J."/>
            <person name="Charron P."/>
            <person name="Farinelli L."/>
            <person name="Marton T."/>
            <person name="Kruger M."/>
            <person name="Pelin A."/>
            <person name="Brachmann A."/>
            <person name="Corradi N."/>
        </authorList>
    </citation>
    <scope>NUCLEOTIDE SEQUENCE [LARGE SCALE GENOMIC DNA]</scope>
    <source>
        <strain evidence="3 4">C2</strain>
    </source>
</reference>
<dbReference type="Pfam" id="PF26638">
    <property type="entry name" value="DUF8211"/>
    <property type="match status" value="1"/>
</dbReference>
<dbReference type="EMBL" id="LLXL01002273">
    <property type="protein sequence ID" value="PKK61275.1"/>
    <property type="molecule type" value="Genomic_DNA"/>
</dbReference>
<sequence length="224" mass="26789">MSFFRRGCVTHHKHIDYFRNVKKDNQPPKTVINNKISHAKSLFHSWQTINVKHVHSNRLGISYDVSYQANGRKYLDKHNDRRMYRKRLYNLDFKYSDDNEGTNISIRQQRRFERSCRSVFNDRSQKPPSRNPATSRSDQLRLSKQHRFLVDHLQHINKPVMHLKYKKCSTRFDPTLYNFPIPYHLDRVQVKEHVMVNEPLIPQNYVATTASATLSPQEFRLSHK</sequence>
<evidence type="ECO:0000313" key="3">
    <source>
        <dbReference type="EMBL" id="PKK61275.1"/>
    </source>
</evidence>
<feature type="domain" description="DUF8211" evidence="2">
    <location>
        <begin position="38"/>
        <end position="181"/>
    </location>
</feature>
<dbReference type="InterPro" id="IPR058524">
    <property type="entry name" value="DUF8211"/>
</dbReference>
<dbReference type="AlphaFoldDB" id="A0A2N1MI21"/>
<feature type="compositionally biased region" description="Polar residues" evidence="1">
    <location>
        <begin position="126"/>
        <end position="139"/>
    </location>
</feature>
<evidence type="ECO:0000313" key="4">
    <source>
        <dbReference type="Proteomes" id="UP000233469"/>
    </source>
</evidence>